<keyword evidence="12" id="KW-1185">Reference proteome</keyword>
<feature type="transmembrane region" description="Helical" evidence="10">
    <location>
        <begin position="62"/>
        <end position="83"/>
    </location>
</feature>
<protein>
    <recommendedName>
        <fullName evidence="10">Fluoride-specific ion channel FluC</fullName>
    </recommendedName>
</protein>
<comment type="activity regulation">
    <text evidence="10">Na(+) is not transported, but it plays an essential structural role and its presence is essential for fluoride channel function.</text>
</comment>
<evidence type="ECO:0000256" key="5">
    <source>
        <dbReference type="ARBA" id="ARBA00023136"/>
    </source>
</evidence>
<feature type="transmembrane region" description="Helical" evidence="10">
    <location>
        <begin position="35"/>
        <end position="55"/>
    </location>
</feature>
<gene>
    <name evidence="10" type="primary">fluC</name>
    <name evidence="10" type="synonym">crcB</name>
    <name evidence="11" type="ORF">ACFPJ6_09130</name>
</gene>
<dbReference type="RefSeq" id="WP_340270817.1">
    <property type="nucleotide sequence ID" value="NZ_JBBEOG010000008.1"/>
</dbReference>
<dbReference type="Pfam" id="PF02537">
    <property type="entry name" value="CRCB"/>
    <property type="match status" value="1"/>
</dbReference>
<dbReference type="Proteomes" id="UP001596122">
    <property type="component" value="Unassembled WGS sequence"/>
</dbReference>
<evidence type="ECO:0000256" key="6">
    <source>
        <dbReference type="ARBA" id="ARBA00023303"/>
    </source>
</evidence>
<evidence type="ECO:0000256" key="4">
    <source>
        <dbReference type="ARBA" id="ARBA00022989"/>
    </source>
</evidence>
<keyword evidence="10" id="KW-0813">Transport</keyword>
<comment type="caution">
    <text evidence="11">The sequence shown here is derived from an EMBL/GenBank/DDBJ whole genome shotgun (WGS) entry which is preliminary data.</text>
</comment>
<dbReference type="HAMAP" id="MF_00454">
    <property type="entry name" value="FluC"/>
    <property type="match status" value="1"/>
</dbReference>
<comment type="function">
    <text evidence="9 10">Fluoride-specific ion channel. Important for reducing fluoride concentration in the cell, thus reducing its toxicity.</text>
</comment>
<organism evidence="11 12">
    <name type="scientific">Aquipuribacter nitratireducens</name>
    <dbReference type="NCBI Taxonomy" id="650104"/>
    <lineage>
        <taxon>Bacteria</taxon>
        <taxon>Bacillati</taxon>
        <taxon>Actinomycetota</taxon>
        <taxon>Actinomycetes</taxon>
        <taxon>Micrococcales</taxon>
        <taxon>Intrasporangiaceae</taxon>
        <taxon>Aquipuribacter</taxon>
    </lineage>
</organism>
<keyword evidence="4 10" id="KW-1133">Transmembrane helix</keyword>
<feature type="binding site" evidence="10">
    <location>
        <position position="73"/>
    </location>
    <ligand>
        <name>Na(+)</name>
        <dbReference type="ChEBI" id="CHEBI:29101"/>
        <note>structural</note>
    </ligand>
</feature>
<keyword evidence="5 10" id="KW-0472">Membrane</keyword>
<evidence type="ECO:0000256" key="8">
    <source>
        <dbReference type="ARBA" id="ARBA00035585"/>
    </source>
</evidence>
<dbReference type="EMBL" id="JBHSLD010000007">
    <property type="protein sequence ID" value="MFC5380953.1"/>
    <property type="molecule type" value="Genomic_DNA"/>
</dbReference>
<feature type="binding site" evidence="10">
    <location>
        <position position="76"/>
    </location>
    <ligand>
        <name>Na(+)</name>
        <dbReference type="ChEBI" id="CHEBI:29101"/>
        <note>structural</note>
    </ligand>
</feature>
<comment type="catalytic activity">
    <reaction evidence="8">
        <text>fluoride(in) = fluoride(out)</text>
        <dbReference type="Rhea" id="RHEA:76159"/>
        <dbReference type="ChEBI" id="CHEBI:17051"/>
    </reaction>
    <physiologicalReaction direction="left-to-right" evidence="8">
        <dbReference type="Rhea" id="RHEA:76160"/>
    </physiologicalReaction>
</comment>
<keyword evidence="10" id="KW-0406">Ion transport</keyword>
<name>A0ABW0GM13_9MICO</name>
<keyword evidence="2 10" id="KW-1003">Cell membrane</keyword>
<accession>A0ABW0GM13</accession>
<proteinExistence type="inferred from homology"/>
<evidence type="ECO:0000313" key="12">
    <source>
        <dbReference type="Proteomes" id="UP001596122"/>
    </source>
</evidence>
<dbReference type="InterPro" id="IPR003691">
    <property type="entry name" value="FluC"/>
</dbReference>
<evidence type="ECO:0000256" key="9">
    <source>
        <dbReference type="ARBA" id="ARBA00049940"/>
    </source>
</evidence>
<evidence type="ECO:0000313" key="11">
    <source>
        <dbReference type="EMBL" id="MFC5380953.1"/>
    </source>
</evidence>
<feature type="transmembrane region" description="Helical" evidence="10">
    <location>
        <begin position="95"/>
        <end position="117"/>
    </location>
</feature>
<comment type="similarity">
    <text evidence="7 10">Belongs to the fluoride channel Fluc/FEX (TC 1.A.43) family.</text>
</comment>
<evidence type="ECO:0000256" key="3">
    <source>
        <dbReference type="ARBA" id="ARBA00022692"/>
    </source>
</evidence>
<sequence length="121" mass="11970">MGLRGRLLLAVGAGGAAGGLARVAAELAASVLPGLPHWAALVGVNVLGCLLVGWGTARGGRWASPVVTTGVLGGFTSFSGWVLDVLQLVQPAPLLALLLLLTVPVACVAACLVGLLLGERG</sequence>
<keyword evidence="6 10" id="KW-0407">Ion channel</keyword>
<evidence type="ECO:0000256" key="7">
    <source>
        <dbReference type="ARBA" id="ARBA00035120"/>
    </source>
</evidence>
<evidence type="ECO:0000256" key="1">
    <source>
        <dbReference type="ARBA" id="ARBA00004651"/>
    </source>
</evidence>
<keyword evidence="10" id="KW-0915">Sodium</keyword>
<keyword evidence="3 10" id="KW-0812">Transmembrane</keyword>
<evidence type="ECO:0000256" key="10">
    <source>
        <dbReference type="HAMAP-Rule" id="MF_00454"/>
    </source>
</evidence>
<keyword evidence="10" id="KW-0479">Metal-binding</keyword>
<evidence type="ECO:0000256" key="2">
    <source>
        <dbReference type="ARBA" id="ARBA00022475"/>
    </source>
</evidence>
<reference evidence="12" key="1">
    <citation type="journal article" date="2019" name="Int. J. Syst. Evol. Microbiol.">
        <title>The Global Catalogue of Microorganisms (GCM) 10K type strain sequencing project: providing services to taxonomists for standard genome sequencing and annotation.</title>
        <authorList>
            <consortium name="The Broad Institute Genomics Platform"/>
            <consortium name="The Broad Institute Genome Sequencing Center for Infectious Disease"/>
            <person name="Wu L."/>
            <person name="Ma J."/>
        </authorList>
    </citation>
    <scope>NUCLEOTIDE SEQUENCE [LARGE SCALE GENOMIC DNA]</scope>
    <source>
        <strain evidence="12">CCUG 43114</strain>
    </source>
</reference>
<comment type="subcellular location">
    <subcellularLocation>
        <location evidence="1 10">Cell membrane</location>
        <topology evidence="1 10">Multi-pass membrane protein</topology>
    </subcellularLocation>
</comment>